<evidence type="ECO:0000313" key="13">
    <source>
        <dbReference type="Proteomes" id="UP000007799"/>
    </source>
</evidence>
<dbReference type="SUPFAM" id="SSF74650">
    <property type="entry name" value="Galactose mutarotase-like"/>
    <property type="match status" value="1"/>
</dbReference>
<dbReference type="AlphaFoldDB" id="F2UC33"/>
<dbReference type="InterPro" id="IPR013780">
    <property type="entry name" value="Glyco_hydro_b"/>
</dbReference>
<feature type="signal peptide" evidence="10">
    <location>
        <begin position="1"/>
        <end position="27"/>
    </location>
</feature>
<evidence type="ECO:0000256" key="8">
    <source>
        <dbReference type="ARBA" id="ARBA00023180"/>
    </source>
</evidence>
<dbReference type="SUPFAM" id="SSF88688">
    <property type="entry name" value="Families 57/38 glycoside transferase middle domain"/>
    <property type="match status" value="1"/>
</dbReference>
<dbReference type="InterPro" id="IPR041147">
    <property type="entry name" value="GH38_C"/>
</dbReference>
<dbReference type="Gene3D" id="3.20.110.10">
    <property type="entry name" value="Glycoside hydrolase 38, N terminal domain"/>
    <property type="match status" value="1"/>
</dbReference>
<evidence type="ECO:0000256" key="2">
    <source>
        <dbReference type="ARBA" id="ARBA00009792"/>
    </source>
</evidence>
<sequence length="1046" mass="115894">MLKAFVVAVVGLVALATLAADAKFTSSEYWGEYNTTSGPVEGKINVHLVPHTHDDTVRWLITVDQYYTTAVNYILDTVMTRLEENPDRKFIYVETGFFERWWIQRNEETKKRFAKLVANGQLEFVNGGWCMHDEAGPHYVEMVENTARGHLFLKKNFGIAPNGTWQIDPFGHTNTQAWLIGQYAGLQYLYFGRMDNQDFNMRKNLSSMVAPDVPRSLEWVWQGSKTFGSEFQTFTGELYGGGGGGYGAPNGLDFDGSDNQVCVQDDPRLHDFNLDSFVETFISAAKDQAQHMRTEHIMWAMGSDFNYQNADHWYNNLDKLIHHINKNGTVNAFYSTPTIYTKWKHKAGLKWEARYDDVMPLADNAHHYWSGYFTSRQSLKKYLRVMSNLLTSSRQLALLTNTSTCTSTTTDNLEAAIAVSTHHDGLSGTEKQAVADDYSLRIAGGEQETRGMVAQVFDRLAGMKDAQFCNTERGLNISFCPFTTDAAEFSMIAYNPQGQRSKQVFRVPIASSHASVVSSTGKAVPSQVVPLTDREIGLSKAYLQFQEMDNKQRVAEFTNNATHVVTFVADVPAVGYETFTISTGSELVNEAAASASTFASPFSAVRIANEYYELSFDGPDATASVRNLKTNVTERVAIDIGFYNSSLGGCTYGSGAYIFRPNNSMVWPAACTDGNCTRAPKITASTGPLVSEVYITYANWATLIVRLISGVDRIEVEYTVGPIPQANFEGGSPYLQGKEVVLRYNTTLSTNGHFFTDSNAREMVERVYNKRGPAYPNPYQISEPAAGNYYPVNALMALEDKAKNVGFSVAVDRSLGGASLASGSLELMVHRRTQADDSRGVGQPMNETMCGCRDQDPNNIGQCNCTGLIIKGINYLYLDSIPNTNAARRTGSEDLNFSPVVAFSASKPTKPSFAGLGQDLPQNVKLMTLGVVSPQYNDRVFLRLAHLFEAGEHPELSKPVNVSLAKVFSKKGLTVTAAQEVSLTGNRTPQELEDMKFKWNVAGEEEQMPKVQRTFAPGQVPFDENDASLTVTLRPMEIRTFTVDLQ</sequence>
<comment type="catalytic activity">
    <reaction evidence="1">
        <text>Hydrolysis of terminal, non-reducing alpha-D-mannose residues in alpha-D-mannosides.</text>
        <dbReference type="EC" id="3.2.1.24"/>
    </reaction>
</comment>
<dbReference type="InterPro" id="IPR015341">
    <property type="entry name" value="Glyco_hydro_38_cen"/>
</dbReference>
<evidence type="ECO:0000313" key="12">
    <source>
        <dbReference type="EMBL" id="EGD74140.1"/>
    </source>
</evidence>
<organism evidence="13">
    <name type="scientific">Salpingoeca rosetta (strain ATCC 50818 / BSB-021)</name>
    <dbReference type="NCBI Taxonomy" id="946362"/>
    <lineage>
        <taxon>Eukaryota</taxon>
        <taxon>Choanoflagellata</taxon>
        <taxon>Craspedida</taxon>
        <taxon>Salpingoecidae</taxon>
        <taxon>Salpingoeca</taxon>
    </lineage>
</organism>
<dbReference type="Proteomes" id="UP000007799">
    <property type="component" value="Unassembled WGS sequence"/>
</dbReference>
<name>F2UC33_SALR5</name>
<dbReference type="Pfam" id="PF01074">
    <property type="entry name" value="Glyco_hydro_38N"/>
    <property type="match status" value="1"/>
</dbReference>
<dbReference type="STRING" id="946362.F2UC33"/>
<feature type="domain" description="Glycoside hydrolase family 38 central" evidence="11">
    <location>
        <begin position="367"/>
        <end position="442"/>
    </location>
</feature>
<dbReference type="OMA" id="FIWRPSK"/>
<dbReference type="InterPro" id="IPR000602">
    <property type="entry name" value="Glyco_hydro_38_N"/>
</dbReference>
<evidence type="ECO:0000256" key="1">
    <source>
        <dbReference type="ARBA" id="ARBA00000365"/>
    </source>
</evidence>
<evidence type="ECO:0000256" key="3">
    <source>
        <dbReference type="ARBA" id="ARBA00012752"/>
    </source>
</evidence>
<dbReference type="InterPro" id="IPR011682">
    <property type="entry name" value="Glyco_hydro_38_C"/>
</dbReference>
<keyword evidence="9 10" id="KW-0326">Glycosidase</keyword>
<proteinExistence type="inferred from homology"/>
<comment type="cofactor">
    <cofactor evidence="10">
        <name>Zn(2+)</name>
        <dbReference type="ChEBI" id="CHEBI:29105"/>
    </cofactor>
    <text evidence="10">Binds 1 zinc ion per subunit.</text>
</comment>
<evidence type="ECO:0000256" key="6">
    <source>
        <dbReference type="ARBA" id="ARBA00022833"/>
    </source>
</evidence>
<dbReference type="OrthoDB" id="2016903at2759"/>
<evidence type="ECO:0000256" key="7">
    <source>
        <dbReference type="ARBA" id="ARBA00023157"/>
    </source>
</evidence>
<keyword evidence="7" id="KW-1015">Disulfide bond</keyword>
<dbReference type="GO" id="GO:0030246">
    <property type="term" value="F:carbohydrate binding"/>
    <property type="evidence" value="ECO:0007669"/>
    <property type="project" value="InterPro"/>
</dbReference>
<dbReference type="InterPro" id="IPR028995">
    <property type="entry name" value="Glyco_hydro_57/38_cen_sf"/>
</dbReference>
<dbReference type="PANTHER" id="PTHR11607:SF3">
    <property type="entry name" value="LYSOSOMAL ALPHA-MANNOSIDASE"/>
    <property type="match status" value="1"/>
</dbReference>
<dbReference type="GeneID" id="16073615"/>
<dbReference type="Gene3D" id="2.60.40.1360">
    <property type="match status" value="1"/>
</dbReference>
<dbReference type="Pfam" id="PF17677">
    <property type="entry name" value="Glyco_hydro38C2"/>
    <property type="match status" value="1"/>
</dbReference>
<dbReference type="PANTHER" id="PTHR11607">
    <property type="entry name" value="ALPHA-MANNOSIDASE"/>
    <property type="match status" value="1"/>
</dbReference>
<dbReference type="Gene3D" id="2.70.98.30">
    <property type="entry name" value="Golgi alpha-mannosidase II, domain 4"/>
    <property type="match status" value="1"/>
</dbReference>
<dbReference type="KEGG" id="sre:PTSG_06149"/>
<dbReference type="EC" id="3.2.1.-" evidence="10"/>
<keyword evidence="5 10" id="KW-0378">Hydrolase</keyword>
<dbReference type="SUPFAM" id="SSF88713">
    <property type="entry name" value="Glycoside hydrolase/deacetylase"/>
    <property type="match status" value="1"/>
</dbReference>
<dbReference type="FunFam" id="2.60.40.1360:FF:000004">
    <property type="entry name" value="Alpha-mannosidase"/>
    <property type="match status" value="1"/>
</dbReference>
<accession>F2UC33</accession>
<evidence type="ECO:0000256" key="5">
    <source>
        <dbReference type="ARBA" id="ARBA00022801"/>
    </source>
</evidence>
<evidence type="ECO:0000256" key="10">
    <source>
        <dbReference type="RuleBase" id="RU361199"/>
    </source>
</evidence>
<dbReference type="Gene3D" id="1.20.1270.50">
    <property type="entry name" value="Glycoside hydrolase family 38, central domain"/>
    <property type="match status" value="2"/>
</dbReference>
<gene>
    <name evidence="12" type="ORF">PTSG_06149</name>
</gene>
<dbReference type="eggNOG" id="KOG1959">
    <property type="taxonomic scope" value="Eukaryota"/>
</dbReference>
<keyword evidence="6 10" id="KW-0862">Zinc</keyword>
<dbReference type="Gene3D" id="2.60.40.1180">
    <property type="entry name" value="Golgi alpha-mannosidase II"/>
    <property type="match status" value="1"/>
</dbReference>
<comment type="similarity">
    <text evidence="2 10">Belongs to the glycosyl hydrolase 38 family.</text>
</comment>
<dbReference type="InterPro" id="IPR050843">
    <property type="entry name" value="Glycosyl_Hydrlase_38"/>
</dbReference>
<dbReference type="SMART" id="SM00872">
    <property type="entry name" value="Alpha-mann_mid"/>
    <property type="match status" value="1"/>
</dbReference>
<dbReference type="InterPro" id="IPR027291">
    <property type="entry name" value="Glyco_hydro_38_N_sf"/>
</dbReference>
<keyword evidence="4 10" id="KW-0479">Metal-binding</keyword>
<dbReference type="InterPro" id="IPR011013">
    <property type="entry name" value="Gal_mutarotase_sf_dom"/>
</dbReference>
<dbReference type="Pfam" id="PF07748">
    <property type="entry name" value="Glyco_hydro_38C"/>
    <property type="match status" value="1"/>
</dbReference>
<keyword evidence="10" id="KW-0732">Signal</keyword>
<dbReference type="GO" id="GO:0005764">
    <property type="term" value="C:lysosome"/>
    <property type="evidence" value="ECO:0007669"/>
    <property type="project" value="TreeGrafter"/>
</dbReference>
<dbReference type="InterPro" id="IPR037094">
    <property type="entry name" value="Glyco_hydro_38_cen_sf"/>
</dbReference>
<dbReference type="FunCoup" id="F2UC33">
    <property type="interactions" value="280"/>
</dbReference>
<keyword evidence="8" id="KW-0325">Glycoprotein</keyword>
<dbReference type="GO" id="GO:0006013">
    <property type="term" value="P:mannose metabolic process"/>
    <property type="evidence" value="ECO:0007669"/>
    <property type="project" value="InterPro"/>
</dbReference>
<evidence type="ECO:0000256" key="4">
    <source>
        <dbReference type="ARBA" id="ARBA00022723"/>
    </source>
</evidence>
<dbReference type="RefSeq" id="XP_004993041.1">
    <property type="nucleotide sequence ID" value="XM_004992984.1"/>
</dbReference>
<dbReference type="InParanoid" id="F2UC33"/>
<dbReference type="Pfam" id="PF09261">
    <property type="entry name" value="Alpha-mann_mid"/>
    <property type="match status" value="1"/>
</dbReference>
<dbReference type="GO" id="GO:0046872">
    <property type="term" value="F:metal ion binding"/>
    <property type="evidence" value="ECO:0007669"/>
    <property type="project" value="UniProtKB-KW"/>
</dbReference>
<evidence type="ECO:0000256" key="9">
    <source>
        <dbReference type="ARBA" id="ARBA00023295"/>
    </source>
</evidence>
<dbReference type="EMBL" id="GL832968">
    <property type="protein sequence ID" value="EGD74140.1"/>
    <property type="molecule type" value="Genomic_DNA"/>
</dbReference>
<dbReference type="FunFam" id="1.20.1270.50:FF:000002">
    <property type="entry name" value="Alpha-mannosidase"/>
    <property type="match status" value="1"/>
</dbReference>
<feature type="chain" id="PRO_5017851577" description="Alpha-mannosidase" evidence="10">
    <location>
        <begin position="28"/>
        <end position="1046"/>
    </location>
</feature>
<reference evidence="12" key="1">
    <citation type="submission" date="2009-08" db="EMBL/GenBank/DDBJ databases">
        <title>Annotation of Salpingoeca rosetta.</title>
        <authorList>
            <consortium name="The Broad Institute Genome Sequencing Platform"/>
            <person name="Russ C."/>
            <person name="Cuomo C."/>
            <person name="Burger G."/>
            <person name="Gray M.W."/>
            <person name="Holland P.W.H."/>
            <person name="King N."/>
            <person name="Lang F.B.F."/>
            <person name="Roger A.J."/>
            <person name="Ruiz-Trillo I."/>
            <person name="Young S.K."/>
            <person name="Zeng Q."/>
            <person name="Gargeya S."/>
            <person name="Alvarado L."/>
            <person name="Berlin A."/>
            <person name="Chapman S.B."/>
            <person name="Chen Z."/>
            <person name="Freedman E."/>
            <person name="Gellesch M."/>
            <person name="Goldberg J."/>
            <person name="Griggs A."/>
            <person name="Gujja S."/>
            <person name="Heilman E."/>
            <person name="Heiman D."/>
            <person name="Howarth C."/>
            <person name="Mehta T."/>
            <person name="Neiman D."/>
            <person name="Pearson M."/>
            <person name="Roberts A."/>
            <person name="Saif S."/>
            <person name="Shea T."/>
            <person name="Shenoy N."/>
            <person name="Sisk P."/>
            <person name="Stolte C."/>
            <person name="Sykes S."/>
            <person name="White J."/>
            <person name="Yandava C."/>
            <person name="Haas B."/>
            <person name="Nusbaum C."/>
            <person name="Birren B."/>
        </authorList>
    </citation>
    <scope>NUCLEOTIDE SEQUENCE [LARGE SCALE GENOMIC DNA]</scope>
    <source>
        <strain evidence="12">ATCC 50818</strain>
    </source>
</reference>
<dbReference type="InterPro" id="IPR011330">
    <property type="entry name" value="Glyco_hydro/deAcase_b/a-brl"/>
</dbReference>
<protein>
    <recommendedName>
        <fullName evidence="3 10">Alpha-mannosidase</fullName>
        <ecNumber evidence="10">3.2.1.-</ecNumber>
    </recommendedName>
</protein>
<keyword evidence="13" id="KW-1185">Reference proteome</keyword>
<dbReference type="CDD" id="cd10810">
    <property type="entry name" value="GH38N_AMII_LAM_like"/>
    <property type="match status" value="1"/>
</dbReference>
<evidence type="ECO:0000259" key="11">
    <source>
        <dbReference type="SMART" id="SM00872"/>
    </source>
</evidence>
<dbReference type="GO" id="GO:0004559">
    <property type="term" value="F:alpha-mannosidase activity"/>
    <property type="evidence" value="ECO:0007669"/>
    <property type="project" value="UniProtKB-EC"/>
</dbReference>